<evidence type="ECO:0000256" key="1">
    <source>
        <dbReference type="SAM" id="MobiDB-lite"/>
    </source>
</evidence>
<protein>
    <submittedName>
        <fullName evidence="2">Uncharacterized protein</fullName>
    </submittedName>
</protein>
<dbReference type="RefSeq" id="XP_013329348.1">
    <property type="nucleotide sequence ID" value="XM_013473894.1"/>
</dbReference>
<dbReference type="GeneID" id="25315590"/>
<sequence length="939" mass="101239">MDLQPPSVLAQLPRPLQSLTGKTQIGDVFSLAESKKRKRYEVAVAIDGEAVNIYNVQSPKLVTSYAVPPQSSFSCRPCSVRRKVPSTSAVKRQTYCAVERPEQQIKGFFEETSASATTAPVITSSSFSLKDSNSPTVFVGIVPRGSVDEKVDEPFDLLSVHKDGRVRRLAPDLKTQRWSIHHSEIASLSSASYEVSAGFLLEFDDVQKSLFKRRPDLAALAMSDVTSPTVGKPSVLLLVLHPAASQRISLSDVKIQIFAVPAQLRSDGFGLDEAQKLRHLHTVHLPHLAGQEEVDLEGLQWNFHSGSAGLSLSFKRGFINFDLSQYSPSVTSQFLLDDEQFSSIMRISPHSVIGAGKSVVALYDTQYCSIQRSIAVRDILCNSSSKDADRKAPTIFVGYFAKLGIALATKGNVLLAFDLSSLHTMHGPSLKRQRDGLLIDAIGRGIGSSAASWDVSADKYRDEHMASLGLVTQEDVDRWNRFKKDLESASKSADAVAFDNAVKSYFGSSDKGNALPSPGEFVNPERVLFVLSKIFAMQHEESSDPAGSSTNLAILFWPKDTCEWLIKSGSLSTNNIDIALRRAAKPRILPPLRSGALVRALARFDPSLKHLTLLLKGPTVLDSEELTHALKIFLDLARARSAALDEPAAMTITNTSHGDMEIDQDSGEKISGPPAKSSASAEASLEDAFIGLNLTLTQLHKHPLSKVVASFRSTLSNTDTLSVIHHLRVSLATGGYTSRFTEEPPIPIDSIKAAPPLSLNAITDLLNASVDAIGPSGWISAVGFAGSAANEADVIAHMKSEISAALAGVEEATYIKGILREFIRYAGTVVPAANAAETSTAVDHHDDGLPRVKREKLNGADLLTFAIPEDGYGEVSGKMLPLSLKAGSFGGSGGSGAGEVVSRTKVKPTTGEVKQRTSREIGYLRRKAVGKYSFERLIV</sequence>
<accession>A0A0F4YY29</accession>
<dbReference type="AlphaFoldDB" id="A0A0F4YY29"/>
<dbReference type="OrthoDB" id="5330858at2759"/>
<evidence type="ECO:0000313" key="2">
    <source>
        <dbReference type="EMBL" id="KKA22736.1"/>
    </source>
</evidence>
<dbReference type="Proteomes" id="UP000053958">
    <property type="component" value="Unassembled WGS sequence"/>
</dbReference>
<dbReference type="EMBL" id="LASV01000128">
    <property type="protein sequence ID" value="KKA22736.1"/>
    <property type="molecule type" value="Genomic_DNA"/>
</dbReference>
<name>A0A0F4YY29_RASE3</name>
<dbReference type="STRING" id="1408163.A0A0F4YY29"/>
<keyword evidence="3" id="KW-1185">Reference proteome</keyword>
<reference evidence="2 3" key="1">
    <citation type="submission" date="2015-04" db="EMBL/GenBank/DDBJ databases">
        <authorList>
            <person name="Heijne W.H."/>
            <person name="Fedorova N.D."/>
            <person name="Nierman W.C."/>
            <person name="Vollebregt A.W."/>
            <person name="Zhao Z."/>
            <person name="Wu L."/>
            <person name="Kumar M."/>
            <person name="Stam H."/>
            <person name="van den Berg M.A."/>
            <person name="Pel H.J."/>
        </authorList>
    </citation>
    <scope>NUCLEOTIDE SEQUENCE [LARGE SCALE GENOMIC DNA]</scope>
    <source>
        <strain evidence="2 3">CBS 393.64</strain>
    </source>
</reference>
<organism evidence="2 3">
    <name type="scientific">Rasamsonia emersonii (strain ATCC 16479 / CBS 393.64 / IMI 116815)</name>
    <dbReference type="NCBI Taxonomy" id="1408163"/>
    <lineage>
        <taxon>Eukaryota</taxon>
        <taxon>Fungi</taxon>
        <taxon>Dikarya</taxon>
        <taxon>Ascomycota</taxon>
        <taxon>Pezizomycotina</taxon>
        <taxon>Eurotiomycetes</taxon>
        <taxon>Eurotiomycetidae</taxon>
        <taxon>Eurotiales</taxon>
        <taxon>Trichocomaceae</taxon>
        <taxon>Rasamsonia</taxon>
    </lineage>
</organism>
<proteinExistence type="predicted"/>
<evidence type="ECO:0000313" key="3">
    <source>
        <dbReference type="Proteomes" id="UP000053958"/>
    </source>
</evidence>
<comment type="caution">
    <text evidence="2">The sequence shown here is derived from an EMBL/GenBank/DDBJ whole genome shotgun (WGS) entry which is preliminary data.</text>
</comment>
<feature type="region of interest" description="Disordered" evidence="1">
    <location>
        <begin position="657"/>
        <end position="678"/>
    </location>
</feature>
<gene>
    <name evidence="2" type="ORF">T310_3240</name>
</gene>